<dbReference type="Proteomes" id="UP000249557">
    <property type="component" value="Unassembled WGS sequence"/>
</dbReference>
<sequence length="146" mass="16792">MLTFCARFLYLYAYKVIKNKNTNILEVCKMSAKDYGPHRPVYEHGWQFKGIVRSPYEKKDFTPNAPDNRSLTAAFEYVATRDGRQLDVSKWMTPHQRFLTQAEIDEGFQARVHGIPPKLIEKGRNELLLAQAPQVVIIARAPKLVA</sequence>
<reference evidence="1 2" key="1">
    <citation type="submission" date="2017-08" db="EMBL/GenBank/DDBJ databases">
        <title>Infants hospitalized years apart are colonized by the same room-sourced microbial strains.</title>
        <authorList>
            <person name="Brooks B."/>
            <person name="Olm M.R."/>
            <person name="Firek B.A."/>
            <person name="Baker R."/>
            <person name="Thomas B.C."/>
            <person name="Morowitz M.J."/>
            <person name="Banfield J.F."/>
        </authorList>
    </citation>
    <scope>NUCLEOTIDE SEQUENCE [LARGE SCALE GENOMIC DNA]</scope>
    <source>
        <strain evidence="1">S2_018_000_R2_104</strain>
    </source>
</reference>
<evidence type="ECO:0000313" key="2">
    <source>
        <dbReference type="Proteomes" id="UP000249557"/>
    </source>
</evidence>
<dbReference type="EMBL" id="QFNK01000352">
    <property type="protein sequence ID" value="PZO79658.1"/>
    <property type="molecule type" value="Genomic_DNA"/>
</dbReference>
<name>A0A2W5BEZ2_9BACT</name>
<dbReference type="AlphaFoldDB" id="A0A2W5BEZ2"/>
<organism evidence="1 2">
    <name type="scientific">Micavibrio aeruginosavorus</name>
    <dbReference type="NCBI Taxonomy" id="349221"/>
    <lineage>
        <taxon>Bacteria</taxon>
        <taxon>Pseudomonadati</taxon>
        <taxon>Bdellovibrionota</taxon>
        <taxon>Bdellovibrionia</taxon>
        <taxon>Bdellovibrionales</taxon>
        <taxon>Pseudobdellovibrionaceae</taxon>
        <taxon>Micavibrio</taxon>
    </lineage>
</organism>
<accession>A0A2W5BEZ2</accession>
<proteinExistence type="predicted"/>
<gene>
    <name evidence="1" type="ORF">DI626_11530</name>
</gene>
<evidence type="ECO:0000313" key="1">
    <source>
        <dbReference type="EMBL" id="PZO79658.1"/>
    </source>
</evidence>
<protein>
    <submittedName>
        <fullName evidence="1">Uncharacterized protein</fullName>
    </submittedName>
</protein>
<comment type="caution">
    <text evidence="1">The sequence shown here is derived from an EMBL/GenBank/DDBJ whole genome shotgun (WGS) entry which is preliminary data.</text>
</comment>